<dbReference type="SUPFAM" id="SSF52540">
    <property type="entry name" value="P-loop containing nucleoside triphosphate hydrolases"/>
    <property type="match status" value="2"/>
</dbReference>
<gene>
    <name evidence="2" type="ORF">C1645_836331</name>
</gene>
<dbReference type="CDD" id="cd18809">
    <property type="entry name" value="SF1_C_RecD"/>
    <property type="match status" value="1"/>
</dbReference>
<proteinExistence type="predicted"/>
<feature type="compositionally biased region" description="Basic and acidic residues" evidence="1">
    <location>
        <begin position="114"/>
        <end position="123"/>
    </location>
</feature>
<evidence type="ECO:0000313" key="2">
    <source>
        <dbReference type="EMBL" id="RIA81836.1"/>
    </source>
</evidence>
<name>A0A397SAT7_9GLOM</name>
<evidence type="ECO:0000256" key="1">
    <source>
        <dbReference type="SAM" id="MobiDB-lite"/>
    </source>
</evidence>
<keyword evidence="3" id="KW-1185">Reference proteome</keyword>
<feature type="compositionally biased region" description="Basic and acidic residues" evidence="1">
    <location>
        <begin position="130"/>
        <end position="147"/>
    </location>
</feature>
<sequence length="1485" mass="171660">MVLQCPRCGKNDFKKTHDLTNHLNRKFKCKQTQSPVPSTPPPVIHVRLSIEDLADWLANPKIKNDPNIISKKIPKTDAEWFDLMEKSTSKPQKKTSTPLSKEDSEAGPGPATQAHREGQRKEVTPAPEVIDQRQDSENDPKDLDKKVPWPVPFPDNKEHWEVWQKEIQTAKDMFIVDGAEYTFSTWFAGIPKKDFINILLTAKSEKEVAKKAKKVYLQWGLCNEKAISKKIESLIQEYKAEDKGSPEWIAFMEEHFESKELYEAGMTEGRAKDILNAIDNDRFLIRVKFVRDKSVIGKEIEYAFQIIDKYQPIRESKRAGKKFVPGGPNVILTKKIKPGFWIGIDEKFLVRIIQGDKLSEYIELDANAVVYGLYRIREPDSKRLMPMKDGALNCVAQRVIEHFEKAKRGYGLTSTRKQKISAWEKRMHQPGARVENVAELEKILKRPITLHDITHGVIFNSGKYRTGRFEEIEMVVHNGHTFPRNHHFPRDRMVEYYNDQNGNNAWTAINKALQGPQAIWLIGLGLGESETLEEIQSISQFVLEDGRTFRTWMKHTDIIKACKELFEDAVDWQFQEGIISEERKQEFLESLKIVELAEQVFGANHARSKLASEINDWHPTPASVHENIKQSCVEHGHGGCWNAPNYQVGDVVCIDMKECYPASMCGQGECSPWFKRFGHPTHHLVRVAVNGELPCHSASGQDDITGFAQVRSFKFVPNIHSAIPVWYGKHFACRSGEGCGKTKGWTPIVLLRYLLETGILESITIGEAIISLTKQTKDCIKEGTYAGSDKCPLGHILTYYEGHQPQYTHLRASMLAYAHINLLEMLRRFNSNEVQAKQLHSNLPKNADTNKFLCPHSPPIPCAMCEIKHFPSFYPIQWIKEFQKTKMPLVQEAHMSCKHKPFTCADCFSDWYYRGFWKKSSSINLDVKSKISETEEKIPSELIREIQPGQWRDKGEKIHGPDPNVIYWPKDRHWESIKDITKSTAPSIHDPITRSRVSYLNGGGSSGKTTRAIRIFKDINMVVFTHTNALAKDFQNDRKVKAQTWHSFFRWNGVGEWTPEHIGEKKFPRVVIWDEVCTVPRHILEKFINYLLEQKCQVICCGDDAQPPPFFGEMPHDWLKERANYYEEVLTDYRAKCPRLQEFKKKMRRQNNRVQSDLFREALPVTEKWEHLEAEWKPSDRILSAHLLSRRIASYKCLEVHREKYSNVLIPLIYRPRDGRKQNCLVPIPGSSEKRELVKNDIIHLPLNTLSDKFLKDMLGDKKVIDWELGYAMTIHTSQGMTLKAPQCVWIIDENLAWDNLIYLAVGRVEYLSQLIRVKAPPLPPEIAQEIEEAKKKRRLDHELRPFIQEKLIRYMGQDKEKGREFDLTVDYILVLRDLQEGKCQLCFIEMKFEWNQPGDVSQWTIDRIYNSLGHIKGNRQAIRSLYDIIEDANKNIKKVFLAGVAPEFQQEAYINGLKLTLNRLARELEIAQKDNYTTYKTDYL</sequence>
<feature type="region of interest" description="Disordered" evidence="1">
    <location>
        <begin position="85"/>
        <end position="150"/>
    </location>
</feature>
<dbReference type="Gene3D" id="3.40.50.300">
    <property type="entry name" value="P-loop containing nucleotide triphosphate hydrolases"/>
    <property type="match status" value="1"/>
</dbReference>
<dbReference type="InterPro" id="IPR027417">
    <property type="entry name" value="P-loop_NTPase"/>
</dbReference>
<accession>A0A397SAT7</accession>
<dbReference type="EMBL" id="QKYT01000738">
    <property type="protein sequence ID" value="RIA81836.1"/>
    <property type="molecule type" value="Genomic_DNA"/>
</dbReference>
<protein>
    <submittedName>
        <fullName evidence="2">Uncharacterized protein</fullName>
    </submittedName>
</protein>
<reference evidence="2 3" key="1">
    <citation type="submission" date="2018-06" db="EMBL/GenBank/DDBJ databases">
        <title>Comparative genomics reveals the genomic features of Rhizophagus irregularis, R. cerebriforme, R. diaphanum and Gigaspora rosea, and their symbiotic lifestyle signature.</title>
        <authorList>
            <person name="Morin E."/>
            <person name="San Clemente H."/>
            <person name="Chen E.C.H."/>
            <person name="De La Providencia I."/>
            <person name="Hainaut M."/>
            <person name="Kuo A."/>
            <person name="Kohler A."/>
            <person name="Murat C."/>
            <person name="Tang N."/>
            <person name="Roy S."/>
            <person name="Loubradou J."/>
            <person name="Henrissat B."/>
            <person name="Grigoriev I.V."/>
            <person name="Corradi N."/>
            <person name="Roux C."/>
            <person name="Martin F.M."/>
        </authorList>
    </citation>
    <scope>NUCLEOTIDE SEQUENCE [LARGE SCALE GENOMIC DNA]</scope>
    <source>
        <strain evidence="2 3">DAOM 227022</strain>
    </source>
</reference>
<evidence type="ECO:0000313" key="3">
    <source>
        <dbReference type="Proteomes" id="UP000265703"/>
    </source>
</evidence>
<organism evidence="2 3">
    <name type="scientific">Glomus cerebriforme</name>
    <dbReference type="NCBI Taxonomy" id="658196"/>
    <lineage>
        <taxon>Eukaryota</taxon>
        <taxon>Fungi</taxon>
        <taxon>Fungi incertae sedis</taxon>
        <taxon>Mucoromycota</taxon>
        <taxon>Glomeromycotina</taxon>
        <taxon>Glomeromycetes</taxon>
        <taxon>Glomerales</taxon>
        <taxon>Glomeraceae</taxon>
        <taxon>Glomus</taxon>
    </lineage>
</organism>
<dbReference type="Pfam" id="PF13604">
    <property type="entry name" value="AAA_30"/>
    <property type="match status" value="1"/>
</dbReference>
<dbReference type="Proteomes" id="UP000265703">
    <property type="component" value="Unassembled WGS sequence"/>
</dbReference>
<dbReference type="OrthoDB" id="2405788at2759"/>
<comment type="caution">
    <text evidence="2">The sequence shown here is derived from an EMBL/GenBank/DDBJ whole genome shotgun (WGS) entry which is preliminary data.</text>
</comment>